<evidence type="ECO:0008006" key="3">
    <source>
        <dbReference type="Google" id="ProtNLM"/>
    </source>
</evidence>
<protein>
    <recommendedName>
        <fullName evidence="3">TonB-dependent receptor</fullName>
    </recommendedName>
</protein>
<dbReference type="Gene3D" id="2.60.40.1930">
    <property type="match status" value="1"/>
</dbReference>
<dbReference type="EMBL" id="QPIE01000004">
    <property type="protein sequence ID" value="RCU43074.1"/>
    <property type="molecule type" value="Genomic_DNA"/>
</dbReference>
<reference evidence="1 2" key="1">
    <citation type="submission" date="2018-07" db="EMBL/GenBank/DDBJ databases">
        <title>Chryseobacterium lacus sp. nov., isolated from lake water.</title>
        <authorList>
            <person name="Li C.-M."/>
        </authorList>
    </citation>
    <scope>NUCLEOTIDE SEQUENCE [LARGE SCALE GENOMIC DNA]</scope>
    <source>
        <strain evidence="1 2">YLOS41</strain>
    </source>
</reference>
<gene>
    <name evidence="1" type="ORF">DQ356_06485</name>
</gene>
<organism evidence="1 2">
    <name type="scientific">Chryseobacterium lacus</name>
    <dbReference type="NCBI Taxonomy" id="2058346"/>
    <lineage>
        <taxon>Bacteria</taxon>
        <taxon>Pseudomonadati</taxon>
        <taxon>Bacteroidota</taxon>
        <taxon>Flavobacteriia</taxon>
        <taxon>Flavobacteriales</taxon>
        <taxon>Weeksellaceae</taxon>
        <taxon>Chryseobacterium group</taxon>
        <taxon>Chryseobacterium</taxon>
    </lineage>
</organism>
<dbReference type="OrthoDB" id="679547at2"/>
<dbReference type="Proteomes" id="UP000252172">
    <property type="component" value="Unassembled WGS sequence"/>
</dbReference>
<dbReference type="RefSeq" id="WP_114303661.1">
    <property type="nucleotide sequence ID" value="NZ_QPIE01000004.1"/>
</dbReference>
<evidence type="ECO:0000313" key="1">
    <source>
        <dbReference type="EMBL" id="RCU43074.1"/>
    </source>
</evidence>
<name>A0A368N0B1_9FLAO</name>
<proteinExistence type="predicted"/>
<dbReference type="AlphaFoldDB" id="A0A368N0B1"/>
<comment type="caution">
    <text evidence="1">The sequence shown here is derived from an EMBL/GenBank/DDBJ whole genome shotgun (WGS) entry which is preliminary data.</text>
</comment>
<sequence>MTKLCTFFFLICTLAVGAQDKLDKAIDLLENNYSQEKIHLLTDKEKYISGDQIWFKAFAFDGYRRSEISGTVYVELYDRNKKLIDSRTVPLSEGEGHGSLKLTPDLSEDIYYLRAVTPYMSNFPRNFDFVKMIPVYNPASESKLVPIEDNSWNITAVPEGFKLIQNRETKVAVRLHSNGNPPAKWEGYLTDTSDPQTKIVRFNAMDANVGSFTFTPKANAHYRVHVQDNTGKSKEISLPLVAPAGVHLKVKHQQDGIGYTLSAVGMPPGLMNYKVVGTIGNRLAYRANILKPSQVVNATIPSKINEGQAGVLQISVFNENDIVVAQRLVFINSKRSGINTSLVKPATLKTGARERNSVELNFAGSATVVVKSATAANDEPEDDLLSALWLTGDIKTPVHRPAQYFGAGANDEALDALLMSEKWTFFNWDSLLMGQVPKQSGPMHRFLSYEGRLALNSRPIPNQRVMLMTRAEEGLAFTPLTTDKEGKIYLNNVYIDETLDISFFLDGQNKEERTPQNLTLSFRMLKPGLYTGGLPPAQFRLVPRTPGEQVSPELALAVAQQQNEDLLYKDAQLIEEVKLRAQKKDMTKKLDKELSSGMFRAGSSTVFDFVNDDQNVGAAGNILDWLQGRASGLIIERNQGVSYPVIRGRPARIFLDEFPSDADVIASLPVSSIAMVKVQRTGTYGGEAILIYTKRGYMGGSGARGAGPNKTLLTGYDLPATPDVINLTTSRQTGLIRDTRGVLYWNPQHTGSPLEFLNSDVASSFRIMVIGFDGKGNLHYYDRIHGR</sequence>
<accession>A0A368N0B1</accession>
<evidence type="ECO:0000313" key="2">
    <source>
        <dbReference type="Proteomes" id="UP000252172"/>
    </source>
</evidence>
<keyword evidence="2" id="KW-1185">Reference proteome</keyword>